<reference evidence="2 3" key="1">
    <citation type="journal article" date="2015" name="BMC Genomics">
        <title>Comparative genomics of Fructobacillus spp. and Leuconostoc spp. reveals niche-specific evolution of Fructobacillus spp.</title>
        <authorList>
            <person name="Endo A."/>
            <person name="Tanizawa Y."/>
            <person name="Tanaka N."/>
            <person name="Maeno S."/>
            <person name="Kumar H."/>
            <person name="Shiwa Y."/>
            <person name="Okada S."/>
            <person name="Yoshikawa H."/>
            <person name="Dicks L."/>
            <person name="Nakagawa J."/>
            <person name="Arita M."/>
        </authorList>
    </citation>
    <scope>NUCLEOTIDE SEQUENCE [LARGE SCALE GENOMIC DNA]</scope>
    <source>
        <strain evidence="2 3">JCM 12225</strain>
    </source>
</reference>
<sequence length="98" mass="11155">MTVDELLIREKANALHEIDKQELMTNFAFINATVNGSDKNGNPLVKKPTDIADYDKLRNQITGEHKNDDSKKVNKYKKLSDRAKRAREEAIKELKKGG</sequence>
<evidence type="ECO:0000256" key="1">
    <source>
        <dbReference type="SAM" id="MobiDB-lite"/>
    </source>
</evidence>
<dbReference type="EMBL" id="DF968001">
    <property type="protein sequence ID" value="GAO99831.1"/>
    <property type="molecule type" value="Genomic_DNA"/>
</dbReference>
<organism evidence="2 3">
    <name type="scientific">Fructobacillus ficulneus</name>
    <dbReference type="NCBI Taxonomy" id="157463"/>
    <lineage>
        <taxon>Bacteria</taxon>
        <taxon>Bacillati</taxon>
        <taxon>Bacillota</taxon>
        <taxon>Bacilli</taxon>
        <taxon>Lactobacillales</taxon>
        <taxon>Lactobacillaceae</taxon>
        <taxon>Fructobacillus</taxon>
    </lineage>
</organism>
<dbReference type="Proteomes" id="UP000253891">
    <property type="component" value="Unassembled WGS sequence"/>
</dbReference>
<name>A0A0K8MGZ0_9LACO</name>
<evidence type="ECO:0000313" key="3">
    <source>
        <dbReference type="Proteomes" id="UP000253891"/>
    </source>
</evidence>
<proteinExistence type="predicted"/>
<keyword evidence="3" id="KW-1185">Reference proteome</keyword>
<dbReference type="AlphaFoldDB" id="A0A0K8MGZ0"/>
<protein>
    <submittedName>
        <fullName evidence="2">Uncharacterized protein</fullName>
    </submittedName>
</protein>
<feature type="region of interest" description="Disordered" evidence="1">
    <location>
        <begin position="62"/>
        <end position="98"/>
    </location>
</feature>
<accession>A0A0K8MGZ0</accession>
<gene>
    <name evidence="2" type="ORF">FFIC_241060</name>
</gene>
<evidence type="ECO:0000313" key="2">
    <source>
        <dbReference type="EMBL" id="GAO99831.1"/>
    </source>
</evidence>
<dbReference type="STRING" id="157463.GCA_001047075_00742"/>